<evidence type="ECO:0000313" key="3">
    <source>
        <dbReference type="Proteomes" id="UP000186015"/>
    </source>
</evidence>
<keyword evidence="1" id="KW-1133">Transmembrane helix</keyword>
<evidence type="ECO:0000313" key="2">
    <source>
        <dbReference type="EMBL" id="SEK80409.1"/>
    </source>
</evidence>
<keyword evidence="1" id="KW-0812">Transmembrane</keyword>
<organism evidence="2 3">
    <name type="scientific">Ruminococcus albus</name>
    <dbReference type="NCBI Taxonomy" id="1264"/>
    <lineage>
        <taxon>Bacteria</taxon>
        <taxon>Bacillati</taxon>
        <taxon>Bacillota</taxon>
        <taxon>Clostridia</taxon>
        <taxon>Eubacteriales</taxon>
        <taxon>Oscillospiraceae</taxon>
        <taxon>Ruminococcus</taxon>
    </lineage>
</organism>
<evidence type="ECO:0000256" key="1">
    <source>
        <dbReference type="SAM" id="Phobius"/>
    </source>
</evidence>
<proteinExistence type="predicted"/>
<dbReference type="RefSeq" id="WP_074832356.1">
    <property type="nucleotide sequence ID" value="NZ_FOAT01000006.1"/>
</dbReference>
<keyword evidence="1" id="KW-0472">Membrane</keyword>
<name>A0A1H7K0R6_RUMAL</name>
<feature type="transmembrane region" description="Helical" evidence="1">
    <location>
        <begin position="106"/>
        <end position="128"/>
    </location>
</feature>
<reference evidence="2 3" key="1">
    <citation type="submission" date="2016-10" db="EMBL/GenBank/DDBJ databases">
        <authorList>
            <person name="de Groot N.N."/>
        </authorList>
    </citation>
    <scope>NUCLEOTIDE SEQUENCE [LARGE SCALE GENOMIC DNA]</scope>
    <source>
        <strain evidence="2 3">KH2T6</strain>
    </source>
</reference>
<dbReference type="Proteomes" id="UP000186015">
    <property type="component" value="Unassembled WGS sequence"/>
</dbReference>
<dbReference type="EMBL" id="FOAT01000006">
    <property type="protein sequence ID" value="SEK80409.1"/>
    <property type="molecule type" value="Genomic_DNA"/>
</dbReference>
<feature type="transmembrane region" description="Helical" evidence="1">
    <location>
        <begin position="12"/>
        <end position="30"/>
    </location>
</feature>
<sequence>MNKNDVIRDLILGSELAVFYVSAIFLETIINDTCGFGVTIIYLLGVAALYGFTLVSKNKIEWFLKWGVSILFSPLVLLYFWETNYAIRALNWVLPGYGRESAGGRFAAGFLLIILSVLCIVGGIYSLTVNTKYYDVLKKVQLIVSSFFAVVIIVAVLVLETEFPSYEHIIMRMSM</sequence>
<accession>A0A1H7K0R6</accession>
<feature type="transmembrane region" description="Helical" evidence="1">
    <location>
        <begin position="62"/>
        <end position="81"/>
    </location>
</feature>
<dbReference type="OrthoDB" id="1820775at2"/>
<dbReference type="AlphaFoldDB" id="A0A1H7K0R6"/>
<feature type="transmembrane region" description="Helical" evidence="1">
    <location>
        <begin position="140"/>
        <end position="159"/>
    </location>
</feature>
<feature type="transmembrane region" description="Helical" evidence="1">
    <location>
        <begin position="36"/>
        <end position="55"/>
    </location>
</feature>
<protein>
    <submittedName>
        <fullName evidence="2">Uncharacterized protein</fullName>
    </submittedName>
</protein>
<gene>
    <name evidence="2" type="ORF">SAMN05216469_1067</name>
</gene>